<proteinExistence type="predicted"/>
<keyword evidence="3" id="KW-1185">Reference proteome</keyword>
<protein>
    <submittedName>
        <fullName evidence="1">Uncharacterized protein</fullName>
    </submittedName>
</protein>
<dbReference type="EMBL" id="JBHUGY010000068">
    <property type="protein sequence ID" value="MFD2058036.1"/>
    <property type="molecule type" value="Genomic_DNA"/>
</dbReference>
<evidence type="ECO:0000313" key="3">
    <source>
        <dbReference type="Proteomes" id="UP001597349"/>
    </source>
</evidence>
<reference evidence="3" key="2">
    <citation type="journal article" date="2019" name="Int. J. Syst. Evol. Microbiol.">
        <title>The Global Catalogue of Microorganisms (GCM) 10K type strain sequencing project: providing services to taxonomists for standard genome sequencing and annotation.</title>
        <authorList>
            <consortium name="The Broad Institute Genomics Platform"/>
            <consortium name="The Broad Institute Genome Sequencing Center for Infectious Disease"/>
            <person name="Wu L."/>
            <person name="Ma J."/>
        </authorList>
    </citation>
    <scope>NUCLEOTIDE SEQUENCE [LARGE SCALE GENOMIC DNA]</scope>
    <source>
        <strain evidence="3">CGMCC 1.16226</strain>
    </source>
</reference>
<reference evidence="1" key="3">
    <citation type="submission" date="2024-09" db="EMBL/GenBank/DDBJ databases">
        <authorList>
            <person name="Sun Q."/>
            <person name="Mori K."/>
        </authorList>
    </citation>
    <scope>NUCLEOTIDE SEQUENCE</scope>
    <source>
        <strain evidence="1">ICMP 19560</strain>
    </source>
</reference>
<reference evidence="1" key="1">
    <citation type="journal article" date="2014" name="Int. J. Syst. Evol. Microbiol.">
        <title>Complete genome of a new Firmicutes species belonging to the dominant human colonic microbiota ('Ruminococcus bicirculans') reveals two chromosomes and a selective capacity to utilize plant glucans.</title>
        <authorList>
            <consortium name="NISC Comparative Sequencing Program"/>
            <person name="Wegmann U."/>
            <person name="Louis P."/>
            <person name="Goesmann A."/>
            <person name="Henrissat B."/>
            <person name="Duncan S.H."/>
            <person name="Flint H.J."/>
        </authorList>
    </citation>
    <scope>NUCLEOTIDE SEQUENCE</scope>
    <source>
        <strain evidence="1">ICMP 19560</strain>
    </source>
</reference>
<name>A0ABW4WL85_9HYPH</name>
<dbReference type="Proteomes" id="UP001597349">
    <property type="component" value="Unassembled WGS sequence"/>
</dbReference>
<gene>
    <name evidence="1" type="ORF">ACFSQT_25530</name>
    <name evidence="2" type="ORF">ACFSQT_34635</name>
</gene>
<evidence type="ECO:0000313" key="1">
    <source>
        <dbReference type="EMBL" id="MFD2056307.1"/>
    </source>
</evidence>
<dbReference type="EMBL" id="JBHUGY010000038">
    <property type="protein sequence ID" value="MFD2056307.1"/>
    <property type="molecule type" value="Genomic_DNA"/>
</dbReference>
<sequence length="166" mass="18801">MLKFDDARWSGLKGGYKVVYDPRPALRALALRYDDKAVWDELWNELHHQGDVGDASYAAIPEIISISTEHVPANWGAYGLAATIEEARLFDNRNPPIPDWIEPHYKAAWQTLFKLALRDLETQTDQTSVTCALAVVALHRGMLGLARMVMCTEDERAEMLRSYLGR</sequence>
<accession>A0ABW4WL85</accession>
<comment type="caution">
    <text evidence="1">The sequence shown here is derived from an EMBL/GenBank/DDBJ whole genome shotgun (WGS) entry which is preliminary data.</text>
</comment>
<organism evidence="1 3">
    <name type="scientific">Mesorhizobium calcicola</name>
    <dbReference type="NCBI Taxonomy" id="1300310"/>
    <lineage>
        <taxon>Bacteria</taxon>
        <taxon>Pseudomonadati</taxon>
        <taxon>Pseudomonadota</taxon>
        <taxon>Alphaproteobacteria</taxon>
        <taxon>Hyphomicrobiales</taxon>
        <taxon>Phyllobacteriaceae</taxon>
        <taxon>Mesorhizobium</taxon>
    </lineage>
</organism>
<dbReference type="RefSeq" id="WP_379023344.1">
    <property type="nucleotide sequence ID" value="NZ_JBHUGY010000038.1"/>
</dbReference>
<evidence type="ECO:0000313" key="2">
    <source>
        <dbReference type="EMBL" id="MFD2058036.1"/>
    </source>
</evidence>